<dbReference type="AlphaFoldDB" id="A0AAP0DXT7"/>
<proteinExistence type="predicted"/>
<evidence type="ECO:0000313" key="2">
    <source>
        <dbReference type="EMBL" id="KAK9083044.1"/>
    </source>
</evidence>
<dbReference type="EMBL" id="JBBNAG010000013">
    <property type="protein sequence ID" value="KAK9083044.1"/>
    <property type="molecule type" value="Genomic_DNA"/>
</dbReference>
<protein>
    <submittedName>
        <fullName evidence="2">Uncharacterized protein</fullName>
    </submittedName>
</protein>
<sequence>MDWRIIIIWRFLDWMLFVYRMFTHSHRIWAIPKLVLSLFFLPWLKHVKNIVFELGWLVIDIVICSIIYFVASSL</sequence>
<keyword evidence="1" id="KW-1133">Transmembrane helix</keyword>
<evidence type="ECO:0000313" key="3">
    <source>
        <dbReference type="Proteomes" id="UP001419268"/>
    </source>
</evidence>
<keyword evidence="3" id="KW-1185">Reference proteome</keyword>
<evidence type="ECO:0000256" key="1">
    <source>
        <dbReference type="SAM" id="Phobius"/>
    </source>
</evidence>
<organism evidence="2 3">
    <name type="scientific">Stephania cephalantha</name>
    <dbReference type="NCBI Taxonomy" id="152367"/>
    <lineage>
        <taxon>Eukaryota</taxon>
        <taxon>Viridiplantae</taxon>
        <taxon>Streptophyta</taxon>
        <taxon>Embryophyta</taxon>
        <taxon>Tracheophyta</taxon>
        <taxon>Spermatophyta</taxon>
        <taxon>Magnoliopsida</taxon>
        <taxon>Ranunculales</taxon>
        <taxon>Menispermaceae</taxon>
        <taxon>Menispermoideae</taxon>
        <taxon>Cissampelideae</taxon>
        <taxon>Stephania</taxon>
    </lineage>
</organism>
<keyword evidence="1" id="KW-0472">Membrane</keyword>
<name>A0AAP0DXT7_9MAGN</name>
<dbReference type="Proteomes" id="UP001419268">
    <property type="component" value="Unassembled WGS sequence"/>
</dbReference>
<reference evidence="2 3" key="1">
    <citation type="submission" date="2024-01" db="EMBL/GenBank/DDBJ databases">
        <title>Genome assemblies of Stephania.</title>
        <authorList>
            <person name="Yang L."/>
        </authorList>
    </citation>
    <scope>NUCLEOTIDE SEQUENCE [LARGE SCALE GENOMIC DNA]</scope>
    <source>
        <strain evidence="2">JXDWG</strain>
        <tissue evidence="2">Leaf</tissue>
    </source>
</reference>
<accession>A0AAP0DXT7</accession>
<keyword evidence="1" id="KW-0812">Transmembrane</keyword>
<gene>
    <name evidence="2" type="ORF">Scep_029515</name>
</gene>
<feature type="transmembrane region" description="Helical" evidence="1">
    <location>
        <begin position="51"/>
        <end position="71"/>
    </location>
</feature>
<comment type="caution">
    <text evidence="2">The sequence shown here is derived from an EMBL/GenBank/DDBJ whole genome shotgun (WGS) entry which is preliminary data.</text>
</comment>